<evidence type="ECO:0000256" key="3">
    <source>
        <dbReference type="ARBA" id="ARBA00022833"/>
    </source>
</evidence>
<proteinExistence type="predicted"/>
<keyword evidence="3" id="KW-0862">Zinc</keyword>
<dbReference type="InterPro" id="IPR000315">
    <property type="entry name" value="Znf_B-box"/>
</dbReference>
<dbReference type="Proteomes" id="UP000597762">
    <property type="component" value="Unassembled WGS sequence"/>
</dbReference>
<comment type="caution">
    <text evidence="9">The sequence shown here is derived from an EMBL/GenBank/DDBJ whole genome shotgun (WGS) entry which is preliminary data.</text>
</comment>
<dbReference type="InterPro" id="IPR018957">
    <property type="entry name" value="Znf_C3HC4_RING-type"/>
</dbReference>
<feature type="domain" description="B box-type" evidence="8">
    <location>
        <begin position="199"/>
        <end position="233"/>
    </location>
</feature>
<dbReference type="PROSITE" id="PS50119">
    <property type="entry name" value="ZF_BBOX"/>
    <property type="match status" value="1"/>
</dbReference>
<feature type="compositionally biased region" description="Basic and acidic residues" evidence="6">
    <location>
        <begin position="115"/>
        <end position="124"/>
    </location>
</feature>
<feature type="coiled-coil region" evidence="5">
    <location>
        <begin position="244"/>
        <end position="292"/>
    </location>
</feature>
<dbReference type="Gene3D" id="3.30.160.60">
    <property type="entry name" value="Classic Zinc Finger"/>
    <property type="match status" value="1"/>
</dbReference>
<protein>
    <submittedName>
        <fullName evidence="9">TRIM71</fullName>
        <ecNumber evidence="9">2.3.2.27</ecNumber>
    </submittedName>
</protein>
<dbReference type="EMBL" id="CAHIKZ030001797">
    <property type="protein sequence ID" value="CAE1274655.1"/>
    <property type="molecule type" value="Genomic_DNA"/>
</dbReference>
<name>A0A812CRX3_ACAPH</name>
<dbReference type="InterPro" id="IPR047153">
    <property type="entry name" value="TRIM45/56/19-like"/>
</dbReference>
<dbReference type="Pfam" id="PF00097">
    <property type="entry name" value="zf-C3HC4"/>
    <property type="match status" value="1"/>
</dbReference>
<reference evidence="9" key="1">
    <citation type="submission" date="2021-01" db="EMBL/GenBank/DDBJ databases">
        <authorList>
            <person name="Li R."/>
            <person name="Bekaert M."/>
        </authorList>
    </citation>
    <scope>NUCLEOTIDE SEQUENCE</scope>
    <source>
        <strain evidence="9">Farmed</strain>
    </source>
</reference>
<dbReference type="GO" id="GO:0008270">
    <property type="term" value="F:zinc ion binding"/>
    <property type="evidence" value="ECO:0007669"/>
    <property type="project" value="UniProtKB-KW"/>
</dbReference>
<evidence type="ECO:0000259" key="8">
    <source>
        <dbReference type="PROSITE" id="PS50119"/>
    </source>
</evidence>
<keyword evidence="9" id="KW-0808">Transferase</keyword>
<dbReference type="SUPFAM" id="SSF63829">
    <property type="entry name" value="Calcium-dependent phosphotriesterase"/>
    <property type="match status" value="1"/>
</dbReference>
<dbReference type="SMART" id="SM00184">
    <property type="entry name" value="RING"/>
    <property type="match status" value="1"/>
</dbReference>
<keyword evidence="1" id="KW-0479">Metal-binding</keyword>
<evidence type="ECO:0000256" key="4">
    <source>
        <dbReference type="PROSITE-ProRule" id="PRU00024"/>
    </source>
</evidence>
<feature type="domain" description="RING-type" evidence="7">
    <location>
        <begin position="11"/>
        <end position="63"/>
    </location>
</feature>
<dbReference type="PANTHER" id="PTHR25462">
    <property type="entry name" value="BONUS, ISOFORM C-RELATED"/>
    <property type="match status" value="1"/>
</dbReference>
<dbReference type="SUPFAM" id="SSF57850">
    <property type="entry name" value="RING/U-box"/>
    <property type="match status" value="1"/>
</dbReference>
<evidence type="ECO:0000313" key="10">
    <source>
        <dbReference type="Proteomes" id="UP000597762"/>
    </source>
</evidence>
<evidence type="ECO:0000256" key="1">
    <source>
        <dbReference type="ARBA" id="ARBA00022723"/>
    </source>
</evidence>
<feature type="compositionally biased region" description="Polar residues" evidence="6">
    <location>
        <begin position="104"/>
        <end position="114"/>
    </location>
</feature>
<evidence type="ECO:0000256" key="6">
    <source>
        <dbReference type="SAM" id="MobiDB-lite"/>
    </source>
</evidence>
<evidence type="ECO:0000256" key="2">
    <source>
        <dbReference type="ARBA" id="ARBA00022771"/>
    </source>
</evidence>
<organism evidence="9 10">
    <name type="scientific">Acanthosepion pharaonis</name>
    <name type="common">Pharaoh cuttlefish</name>
    <name type="synonym">Sepia pharaonis</name>
    <dbReference type="NCBI Taxonomy" id="158019"/>
    <lineage>
        <taxon>Eukaryota</taxon>
        <taxon>Metazoa</taxon>
        <taxon>Spiralia</taxon>
        <taxon>Lophotrochozoa</taxon>
        <taxon>Mollusca</taxon>
        <taxon>Cephalopoda</taxon>
        <taxon>Coleoidea</taxon>
        <taxon>Decapodiformes</taxon>
        <taxon>Sepiida</taxon>
        <taxon>Sepiina</taxon>
        <taxon>Sepiidae</taxon>
        <taxon>Acanthosepion</taxon>
    </lineage>
</organism>
<gene>
    <name evidence="9" type="ORF">SPHA_38996</name>
</gene>
<accession>A0A812CRX3</accession>
<dbReference type="AlphaFoldDB" id="A0A812CRX3"/>
<evidence type="ECO:0000259" key="7">
    <source>
        <dbReference type="PROSITE" id="PS50089"/>
    </source>
</evidence>
<dbReference type="Gene3D" id="3.30.40.10">
    <property type="entry name" value="Zinc/RING finger domain, C3HC4 (zinc finger)"/>
    <property type="match status" value="1"/>
</dbReference>
<evidence type="ECO:0000313" key="9">
    <source>
        <dbReference type="EMBL" id="CAE1274655.1"/>
    </source>
</evidence>
<dbReference type="InterPro" id="IPR017907">
    <property type="entry name" value="Znf_RING_CS"/>
</dbReference>
<keyword evidence="9" id="KW-0012">Acyltransferase</keyword>
<feature type="region of interest" description="Disordered" evidence="6">
    <location>
        <begin position="104"/>
        <end position="128"/>
    </location>
</feature>
<dbReference type="InterPro" id="IPR013083">
    <property type="entry name" value="Znf_RING/FYVE/PHD"/>
</dbReference>
<dbReference type="InterPro" id="IPR001841">
    <property type="entry name" value="Znf_RING"/>
</dbReference>
<dbReference type="PANTHER" id="PTHR25462:SF291">
    <property type="entry name" value="E3 UBIQUITIN-PROTEIN LIGASE TRIM45"/>
    <property type="match status" value="1"/>
</dbReference>
<dbReference type="PROSITE" id="PS50089">
    <property type="entry name" value="ZF_RING_2"/>
    <property type="match status" value="1"/>
</dbReference>
<keyword evidence="2 4" id="KW-0863">Zinc-finger</keyword>
<dbReference type="GO" id="GO:0061630">
    <property type="term" value="F:ubiquitin protein ligase activity"/>
    <property type="evidence" value="ECO:0007669"/>
    <property type="project" value="UniProtKB-EC"/>
</dbReference>
<dbReference type="PROSITE" id="PS00518">
    <property type="entry name" value="ZF_RING_1"/>
    <property type="match status" value="1"/>
</dbReference>
<evidence type="ECO:0000256" key="5">
    <source>
        <dbReference type="SAM" id="Coils"/>
    </source>
</evidence>
<dbReference type="EC" id="2.3.2.27" evidence="9"/>
<keyword evidence="5" id="KW-0175">Coiled coil</keyword>
<sequence length="726" mass="82827">MATALDVLLTCHLCSERIDNEHRMLPCRHSFCEACIVDHFEKKFHQNNIRTPSVPDKKCPTCSASLSIFNMEIESVEERLQQAVKHLNIDENITHLLKLANEQQKQKQSQNYRHPQQEQDHEPSGETYENKCGPCNKKNKNISAIDYCGECDKYFCESCLTCHEDLFSDHVVVSGSVCASLNGAISDDGDDADGVSVEKSILMCRSCPIHQLPDNYFCKNCRESLCASCCQDHTACGPPVPLDSHLVNEERQKAERLLQKANQLQRDVEKFADKTKRRMKELNNQCREKKDEIMIRVERVTSALREQAWQVIADLETSKKVQNSLLNKKLIFCDGVKEQVRDLKRDYSEIKSTRGSDGYLLSCYKDMDLKWTRIESETRQEMGLGSDVDIRVHYSEDFMDILGKLASLRLGHLEFVSTVEPQYLSPERFRLVDVATQCVPSTLDVGTQYFFSNDILSVPKLTQIKDSLLEEIAIDISGVTLTGDGYMLMCYFWEKMIYVYNTDGVLRCHCRIPGHPYDICKLSETEFIVMLPDLCRILFLESCEDRKVLRETKLVSTYRKEYVSVCKVGEAILVCDTHTNVDMLSPEGVILSSVLSERHRTDGLHKIIPGISGTFWLLDRSIAIISCYHLEGTLLVSHLPTQDGSVCSTDDICFDDAGYMYCCNKGKVFCITPQETVSILWKFDCKFLKPSRLLLTSSQDQLLLICKNGQKYQIITFQISKSHEQS</sequence>
<keyword evidence="10" id="KW-1185">Reference proteome</keyword>